<organism evidence="1 2">
    <name type="scientific">Thamnidium elegans</name>
    <dbReference type="NCBI Taxonomy" id="101142"/>
    <lineage>
        <taxon>Eukaryota</taxon>
        <taxon>Fungi</taxon>
        <taxon>Fungi incertae sedis</taxon>
        <taxon>Mucoromycota</taxon>
        <taxon>Mucoromycotina</taxon>
        <taxon>Mucoromycetes</taxon>
        <taxon>Mucorales</taxon>
        <taxon>Mucorineae</taxon>
        <taxon>Mucoraceae</taxon>
        <taxon>Thamnidium</taxon>
    </lineage>
</organism>
<reference evidence="1" key="1">
    <citation type="submission" date="2021-01" db="EMBL/GenBank/DDBJ databases">
        <title>Metabolic potential, ecology and presence of endohyphal bacteria is reflected in genomic diversity of Mucoromycotina.</title>
        <authorList>
            <person name="Muszewska A."/>
            <person name="Okrasinska A."/>
            <person name="Steczkiewicz K."/>
            <person name="Drgas O."/>
            <person name="Orlowska M."/>
            <person name="Perlinska-Lenart U."/>
            <person name="Aleksandrzak-Piekarczyk T."/>
            <person name="Szatraj K."/>
            <person name="Zielenkiewicz U."/>
            <person name="Pilsyk S."/>
            <person name="Malc E."/>
            <person name="Mieczkowski P."/>
            <person name="Kruszewska J.S."/>
            <person name="Biernat P."/>
            <person name="Pawlowska J."/>
        </authorList>
    </citation>
    <scope>NUCLEOTIDE SEQUENCE</scope>
    <source>
        <strain evidence="1">WA0000018081</strain>
    </source>
</reference>
<accession>A0A8H7SZW0</accession>
<evidence type="ECO:0000313" key="1">
    <source>
        <dbReference type="EMBL" id="KAG2237267.1"/>
    </source>
</evidence>
<comment type="caution">
    <text evidence="1">The sequence shown here is derived from an EMBL/GenBank/DDBJ whole genome shotgun (WGS) entry which is preliminary data.</text>
</comment>
<dbReference type="OrthoDB" id="2285917at2759"/>
<evidence type="ECO:0000313" key="2">
    <source>
        <dbReference type="Proteomes" id="UP000613177"/>
    </source>
</evidence>
<dbReference type="EMBL" id="JAEPRE010000007">
    <property type="protein sequence ID" value="KAG2237267.1"/>
    <property type="molecule type" value="Genomic_DNA"/>
</dbReference>
<dbReference type="Proteomes" id="UP000613177">
    <property type="component" value="Unassembled WGS sequence"/>
</dbReference>
<protein>
    <submittedName>
        <fullName evidence="1">Uncharacterized protein</fullName>
    </submittedName>
</protein>
<proteinExistence type="predicted"/>
<dbReference type="AlphaFoldDB" id="A0A8H7SZW0"/>
<name>A0A8H7SZW0_9FUNG</name>
<sequence>MNPMLETLIDGHRADDLYVPVVTPTEALPLVVIKIQNTVDKSSVRRLVKYDGPIIDHYHVVSTICINTTRTDANVTIV</sequence>
<gene>
    <name evidence="1" type="ORF">INT48_009000</name>
</gene>
<keyword evidence="2" id="KW-1185">Reference proteome</keyword>